<dbReference type="PRINTS" id="PR00039">
    <property type="entry name" value="HTHLYSR"/>
</dbReference>
<evidence type="ECO:0000313" key="6">
    <source>
        <dbReference type="EMBL" id="TGN18479.1"/>
    </source>
</evidence>
<name>A0A4R9LZV0_9LEPT</name>
<dbReference type="InterPro" id="IPR005119">
    <property type="entry name" value="LysR_subst-bd"/>
</dbReference>
<organism evidence="6 7">
    <name type="scientific">Leptospira idonii</name>
    <dbReference type="NCBI Taxonomy" id="1193500"/>
    <lineage>
        <taxon>Bacteria</taxon>
        <taxon>Pseudomonadati</taxon>
        <taxon>Spirochaetota</taxon>
        <taxon>Spirochaetia</taxon>
        <taxon>Leptospirales</taxon>
        <taxon>Leptospiraceae</taxon>
        <taxon>Leptospira</taxon>
    </lineage>
</organism>
<proteinExistence type="inferred from homology"/>
<dbReference type="PROSITE" id="PS50931">
    <property type="entry name" value="HTH_LYSR"/>
    <property type="match status" value="1"/>
</dbReference>
<sequence>MINLELYRTFFTIYREGTLTRAASQLLMTQPGISQQLQSLENYVGKQLFERTSRRMIPTEYGKILYTQIVEPMEKLNGIEEEFRGIHLKKESKIELGSPIEFYSEYLIPLAARSDSDFRISFGVVSELIDKLRKEEIQLAIVSQKLTDPEIEYDPFIEEEFVLVGSPSLDRSDFPKRNKFGKEWEMEKEKWLLKQNWFVYSSDLAIVRRFWKENFQKRPVLRPKLVLPNLKLILESLSVGNGISVLPKYLFRNTKKSFVMFPECKEAKNHLYFASLLGSKEKTKEIKSKIIQLVDKDKK</sequence>
<dbReference type="Pfam" id="PF00126">
    <property type="entry name" value="HTH_1"/>
    <property type="match status" value="1"/>
</dbReference>
<dbReference type="InterPro" id="IPR036388">
    <property type="entry name" value="WH-like_DNA-bd_sf"/>
</dbReference>
<feature type="domain" description="HTH lysR-type" evidence="5">
    <location>
        <begin position="2"/>
        <end position="59"/>
    </location>
</feature>
<dbReference type="AlphaFoldDB" id="A0A4R9LZV0"/>
<dbReference type="Gene3D" id="1.10.10.10">
    <property type="entry name" value="Winged helix-like DNA-binding domain superfamily/Winged helix DNA-binding domain"/>
    <property type="match status" value="1"/>
</dbReference>
<evidence type="ECO:0000259" key="5">
    <source>
        <dbReference type="PROSITE" id="PS50931"/>
    </source>
</evidence>
<keyword evidence="2" id="KW-0805">Transcription regulation</keyword>
<keyword evidence="3" id="KW-0238">DNA-binding</keyword>
<accession>A0A4R9LZV0</accession>
<dbReference type="InterPro" id="IPR036390">
    <property type="entry name" value="WH_DNA-bd_sf"/>
</dbReference>
<keyword evidence="7" id="KW-1185">Reference proteome</keyword>
<dbReference type="RefSeq" id="WP_135761162.1">
    <property type="nucleotide sequence ID" value="NZ_RQHW01000047.1"/>
</dbReference>
<dbReference type="Pfam" id="PF03466">
    <property type="entry name" value="LysR_substrate"/>
    <property type="match status" value="1"/>
</dbReference>
<dbReference type="InterPro" id="IPR000847">
    <property type="entry name" value="LysR_HTH_N"/>
</dbReference>
<dbReference type="OrthoDB" id="9778774at2"/>
<evidence type="ECO:0000313" key="7">
    <source>
        <dbReference type="Proteomes" id="UP000298058"/>
    </source>
</evidence>
<evidence type="ECO:0000256" key="3">
    <source>
        <dbReference type="ARBA" id="ARBA00023125"/>
    </source>
</evidence>
<dbReference type="GO" id="GO:0003700">
    <property type="term" value="F:DNA-binding transcription factor activity"/>
    <property type="evidence" value="ECO:0007669"/>
    <property type="project" value="InterPro"/>
</dbReference>
<protein>
    <submittedName>
        <fullName evidence="6">LysR family transcriptional regulator</fullName>
    </submittedName>
</protein>
<evidence type="ECO:0000256" key="4">
    <source>
        <dbReference type="ARBA" id="ARBA00023163"/>
    </source>
</evidence>
<dbReference type="SUPFAM" id="SSF46785">
    <property type="entry name" value="Winged helix' DNA-binding domain"/>
    <property type="match status" value="1"/>
</dbReference>
<dbReference type="Gene3D" id="3.40.190.290">
    <property type="match status" value="1"/>
</dbReference>
<comment type="caution">
    <text evidence="6">The sequence shown here is derived from an EMBL/GenBank/DDBJ whole genome shotgun (WGS) entry which is preliminary data.</text>
</comment>
<gene>
    <name evidence="6" type="ORF">EHS15_13890</name>
</gene>
<dbReference type="PANTHER" id="PTHR30126:SF40">
    <property type="entry name" value="HTH-TYPE TRANSCRIPTIONAL REGULATOR GLTR"/>
    <property type="match status" value="1"/>
</dbReference>
<dbReference type="EMBL" id="RQHW01000047">
    <property type="protein sequence ID" value="TGN18479.1"/>
    <property type="molecule type" value="Genomic_DNA"/>
</dbReference>
<dbReference type="GO" id="GO:0000976">
    <property type="term" value="F:transcription cis-regulatory region binding"/>
    <property type="evidence" value="ECO:0007669"/>
    <property type="project" value="TreeGrafter"/>
</dbReference>
<evidence type="ECO:0000256" key="1">
    <source>
        <dbReference type="ARBA" id="ARBA00009437"/>
    </source>
</evidence>
<dbReference type="CDD" id="cd05466">
    <property type="entry name" value="PBP2_LTTR_substrate"/>
    <property type="match status" value="1"/>
</dbReference>
<keyword evidence="4" id="KW-0804">Transcription</keyword>
<reference evidence="6" key="1">
    <citation type="journal article" date="2019" name="PLoS Negl. Trop. Dis.">
        <title>Revisiting the worldwide diversity of Leptospira species in the environment.</title>
        <authorList>
            <person name="Vincent A.T."/>
            <person name="Schiettekatte O."/>
            <person name="Bourhy P."/>
            <person name="Veyrier F.J."/>
            <person name="Picardeau M."/>
        </authorList>
    </citation>
    <scope>NUCLEOTIDE SEQUENCE [LARGE SCALE GENOMIC DNA]</scope>
    <source>
        <strain evidence="6">201300427</strain>
    </source>
</reference>
<dbReference type="PANTHER" id="PTHR30126">
    <property type="entry name" value="HTH-TYPE TRANSCRIPTIONAL REGULATOR"/>
    <property type="match status" value="1"/>
</dbReference>
<evidence type="ECO:0000256" key="2">
    <source>
        <dbReference type="ARBA" id="ARBA00023015"/>
    </source>
</evidence>
<comment type="similarity">
    <text evidence="1">Belongs to the LysR transcriptional regulatory family.</text>
</comment>
<dbReference type="SUPFAM" id="SSF53850">
    <property type="entry name" value="Periplasmic binding protein-like II"/>
    <property type="match status" value="1"/>
</dbReference>
<dbReference type="Proteomes" id="UP000298058">
    <property type="component" value="Unassembled WGS sequence"/>
</dbReference>